<dbReference type="EMBL" id="CP020946">
    <property type="protein sequence ID" value="ASD62346.1"/>
    <property type="molecule type" value="Genomic_DNA"/>
</dbReference>
<dbReference type="AlphaFoldDB" id="A0A1Z3N4E5"/>
<feature type="signal peptide" evidence="1">
    <location>
        <begin position="1"/>
        <end position="21"/>
    </location>
</feature>
<reference evidence="2 3" key="1">
    <citation type="submission" date="2017-04" db="EMBL/GenBank/DDBJ databases">
        <title>Whole genome sequence of Bdellovibrio bacteriovorus strain SSB218315.</title>
        <authorList>
            <person name="Oyedara O."/>
            <person name="Rodriguez-Perez M.A."/>
        </authorList>
    </citation>
    <scope>NUCLEOTIDE SEQUENCE [LARGE SCALE GENOMIC DNA]</scope>
    <source>
        <strain evidence="2 3">SSB218315</strain>
    </source>
</reference>
<gene>
    <name evidence="2" type="ORF">B9G79_01590</name>
</gene>
<evidence type="ECO:0000313" key="3">
    <source>
        <dbReference type="Proteomes" id="UP000197003"/>
    </source>
</evidence>
<evidence type="ECO:0000256" key="1">
    <source>
        <dbReference type="SAM" id="SignalP"/>
    </source>
</evidence>
<accession>A0A1Z3N4E5</accession>
<dbReference type="RefSeq" id="WP_088563995.1">
    <property type="nucleotide sequence ID" value="NZ_CP020946.1"/>
</dbReference>
<name>A0A1Z3N4E5_BDEBC</name>
<dbReference type="OrthoDB" id="5292344at2"/>
<protein>
    <submittedName>
        <fullName evidence="2">Uncharacterized protein</fullName>
    </submittedName>
</protein>
<dbReference type="Proteomes" id="UP000197003">
    <property type="component" value="Chromosome"/>
</dbReference>
<organism evidence="2 3">
    <name type="scientific">Bdellovibrio bacteriovorus</name>
    <dbReference type="NCBI Taxonomy" id="959"/>
    <lineage>
        <taxon>Bacteria</taxon>
        <taxon>Pseudomonadati</taxon>
        <taxon>Bdellovibrionota</taxon>
        <taxon>Bdellovibrionia</taxon>
        <taxon>Bdellovibrionales</taxon>
        <taxon>Pseudobdellovibrionaceae</taxon>
        <taxon>Bdellovibrio</taxon>
    </lineage>
</organism>
<proteinExistence type="predicted"/>
<keyword evidence="1" id="KW-0732">Signal</keyword>
<sequence>MSLKTAVTALLGLFVSSLAMADQMGPNGDKFYEEAAHYEHACQTQPCKSNYSHQIVYSQKTRMNKLNDPTRDNLKAIAVEQAQVWGDTILEGDYHAAGRTRLDEVLAFYKGARLIGYKIKYSEKAWYVGDCDYNGKRESLKNCKAGRIIEGSYVSADQKTFFSDEERYAEFSFIND</sequence>
<feature type="chain" id="PRO_5012644863" evidence="1">
    <location>
        <begin position="22"/>
        <end position="176"/>
    </location>
</feature>
<evidence type="ECO:0000313" key="2">
    <source>
        <dbReference type="EMBL" id="ASD62346.1"/>
    </source>
</evidence>